<keyword evidence="5 7" id="KW-1133">Transmembrane helix</keyword>
<comment type="similarity">
    <text evidence="2 7">Belongs to the DedA family.</text>
</comment>
<keyword evidence="6 7" id="KW-0472">Membrane</keyword>
<gene>
    <name evidence="9" type="ORF">GCM10022222_72320</name>
</gene>
<comment type="caution">
    <text evidence="7">Lacks conserved residue(s) required for the propagation of feature annotation.</text>
</comment>
<name>A0ABP6Y766_9PSEU</name>
<dbReference type="Proteomes" id="UP001500689">
    <property type="component" value="Unassembled WGS sequence"/>
</dbReference>
<dbReference type="PANTHER" id="PTHR30353">
    <property type="entry name" value="INNER MEMBRANE PROTEIN DEDA-RELATED"/>
    <property type="match status" value="1"/>
</dbReference>
<reference evidence="10" key="1">
    <citation type="journal article" date="2019" name="Int. J. Syst. Evol. Microbiol.">
        <title>The Global Catalogue of Microorganisms (GCM) 10K type strain sequencing project: providing services to taxonomists for standard genome sequencing and annotation.</title>
        <authorList>
            <consortium name="The Broad Institute Genomics Platform"/>
            <consortium name="The Broad Institute Genome Sequencing Center for Infectious Disease"/>
            <person name="Wu L."/>
            <person name="Ma J."/>
        </authorList>
    </citation>
    <scope>NUCLEOTIDE SEQUENCE [LARGE SCALE GENOMIC DNA]</scope>
    <source>
        <strain evidence="10">JCM 16898</strain>
    </source>
</reference>
<evidence type="ECO:0000256" key="2">
    <source>
        <dbReference type="ARBA" id="ARBA00010792"/>
    </source>
</evidence>
<evidence type="ECO:0000313" key="10">
    <source>
        <dbReference type="Proteomes" id="UP001500689"/>
    </source>
</evidence>
<accession>A0ABP6Y766</accession>
<dbReference type="InterPro" id="IPR032818">
    <property type="entry name" value="DedA-like"/>
</dbReference>
<comment type="caution">
    <text evidence="9">The sequence shown here is derived from an EMBL/GenBank/DDBJ whole genome shotgun (WGS) entry which is preliminary data.</text>
</comment>
<feature type="domain" description="VTT" evidence="8">
    <location>
        <begin position="37"/>
        <end position="161"/>
    </location>
</feature>
<dbReference type="EMBL" id="BAAAZN010000021">
    <property type="protein sequence ID" value="GAA3577149.1"/>
    <property type="molecule type" value="Genomic_DNA"/>
</dbReference>
<dbReference type="RefSeq" id="WP_344867730.1">
    <property type="nucleotide sequence ID" value="NZ_BAAAZN010000021.1"/>
</dbReference>
<evidence type="ECO:0000313" key="9">
    <source>
        <dbReference type="EMBL" id="GAA3577149.1"/>
    </source>
</evidence>
<evidence type="ECO:0000256" key="5">
    <source>
        <dbReference type="ARBA" id="ARBA00022989"/>
    </source>
</evidence>
<evidence type="ECO:0000256" key="1">
    <source>
        <dbReference type="ARBA" id="ARBA00004651"/>
    </source>
</evidence>
<dbReference type="InterPro" id="IPR032816">
    <property type="entry name" value="VTT_dom"/>
</dbReference>
<evidence type="ECO:0000259" key="8">
    <source>
        <dbReference type="Pfam" id="PF09335"/>
    </source>
</evidence>
<protein>
    <submittedName>
        <fullName evidence="9">DedA family protein</fullName>
    </submittedName>
</protein>
<organism evidence="9 10">
    <name type="scientific">Amycolatopsis ultiminotia</name>
    <dbReference type="NCBI Taxonomy" id="543629"/>
    <lineage>
        <taxon>Bacteria</taxon>
        <taxon>Bacillati</taxon>
        <taxon>Actinomycetota</taxon>
        <taxon>Actinomycetes</taxon>
        <taxon>Pseudonocardiales</taxon>
        <taxon>Pseudonocardiaceae</taxon>
        <taxon>Amycolatopsis</taxon>
    </lineage>
</organism>
<evidence type="ECO:0000256" key="3">
    <source>
        <dbReference type="ARBA" id="ARBA00022475"/>
    </source>
</evidence>
<evidence type="ECO:0000256" key="7">
    <source>
        <dbReference type="RuleBase" id="RU367016"/>
    </source>
</evidence>
<evidence type="ECO:0000256" key="6">
    <source>
        <dbReference type="ARBA" id="ARBA00023136"/>
    </source>
</evidence>
<proteinExistence type="inferred from homology"/>
<evidence type="ECO:0000256" key="4">
    <source>
        <dbReference type="ARBA" id="ARBA00022692"/>
    </source>
</evidence>
<sequence>MGSLLRPLLDAPAPLIYVVCALVIMAETALLPGIVLPTLSTLLLMGFLVQRGTLTWWLTLPVAVAAAVAGDQLAYLEGRHWGPRLRTSRFARRIGPRRWEKAEATVTRYGVPAVVLGRCLAGLRTLVPRVAGSVGLPYCRFLVSSLGAAVVWAGVELSVGQFAGWVAP</sequence>
<dbReference type="Pfam" id="PF09335">
    <property type="entry name" value="VTT_dom"/>
    <property type="match status" value="1"/>
</dbReference>
<keyword evidence="4 7" id="KW-0812">Transmembrane</keyword>
<feature type="transmembrane region" description="Helical" evidence="7">
    <location>
        <begin position="12"/>
        <end position="34"/>
    </location>
</feature>
<keyword evidence="10" id="KW-1185">Reference proteome</keyword>
<dbReference type="PANTHER" id="PTHR30353:SF15">
    <property type="entry name" value="INNER MEMBRANE PROTEIN YABI"/>
    <property type="match status" value="1"/>
</dbReference>
<keyword evidence="3 7" id="KW-1003">Cell membrane</keyword>
<comment type="subcellular location">
    <subcellularLocation>
        <location evidence="1 7">Cell membrane</location>
        <topology evidence="1 7">Multi-pass membrane protein</topology>
    </subcellularLocation>
</comment>
<feature type="transmembrane region" description="Helical" evidence="7">
    <location>
        <begin position="54"/>
        <end position="76"/>
    </location>
</feature>